<sequence length="653" mass="69915">MLNCMKKVVLLICCLFLLGSVFCVNQVVYGIGGAPPAGAGLQLELNPSTLTAGYNQTSMLITNNTGAALWQAGDRLGLQVMKLTQSGQPTVAIPNFRPEEVLDKTIQFTLSGGLEAGDYIVGIGTQDGIQLGYAMLSIKGAGSEDFAIKTVSPGQGAAQVSRYTTVEIEFSGPADDNTLNNSSITITNQNTGGTISNFSVNYDAANYKAIIFFATPLDMNSSYAVQAGTGVKSLDGIALKTPFTWSFSISSEDLPPGLFTIEVKNGHGNWIPASNLAESSLGVYYYFPGQSIELRLKAKANATLPPDYSLSADLSSIIPSLSQPLNYDMASGYWQLSYRIPANVSISGPCEIIISTQWQGEPFPAAIMMAIMNINPKDFNMGLAGDTTDWSTIKDFTCIPGLVFERWDNGMRIARLELGDAQHPINLCEIDDKGNPTTAAATQELGKNMELAYGKMSMDMAVEGMAAMNQPATITMHNIQSKGAPGVKYTDSDGLSQVAIRPGDSNPSDLSGKISDYSWDSANGTLTIKVNGWSAYEIIPVLEPPSGSFKSRYDTPKTAPNRNHSWTVKFSAPVDFTSLNALSADAGILVLSEAKQQQMVSFAPAGQDCIKIIAPNGGYSPGTYTIYIRDILRSAAKPAQALKEPVKFTFIVY</sequence>
<dbReference type="InterPro" id="IPR032812">
    <property type="entry name" value="SbsA_Ig"/>
</dbReference>
<dbReference type="HOGENOM" id="CLU_419729_0_0_9"/>
<evidence type="ECO:0000313" key="3">
    <source>
        <dbReference type="EMBL" id="ABI67522.1"/>
    </source>
</evidence>
<dbReference type="Gene3D" id="2.60.40.1220">
    <property type="match status" value="1"/>
</dbReference>
<gene>
    <name evidence="3" type="ordered locus">Swol_0170</name>
</gene>
<name>Q0B0I2_SYNWW</name>
<keyword evidence="4" id="KW-1185">Reference proteome</keyword>
<organism evidence="3 4">
    <name type="scientific">Syntrophomonas wolfei subsp. wolfei (strain DSM 2245B / Goettingen)</name>
    <dbReference type="NCBI Taxonomy" id="335541"/>
    <lineage>
        <taxon>Bacteria</taxon>
        <taxon>Bacillati</taxon>
        <taxon>Bacillota</taxon>
        <taxon>Clostridia</taxon>
        <taxon>Eubacteriales</taxon>
        <taxon>Syntrophomonadaceae</taxon>
        <taxon>Syntrophomonas</taxon>
    </lineage>
</organism>
<dbReference type="Pfam" id="PF13205">
    <property type="entry name" value="Big_5"/>
    <property type="match status" value="1"/>
</dbReference>
<dbReference type="OrthoDB" id="26855at2"/>
<evidence type="ECO:0000256" key="1">
    <source>
        <dbReference type="ARBA" id="ARBA00022729"/>
    </source>
</evidence>
<evidence type="ECO:0000313" key="4">
    <source>
        <dbReference type="Proteomes" id="UP000001968"/>
    </source>
</evidence>
<dbReference type="AlphaFoldDB" id="Q0B0I2"/>
<dbReference type="RefSeq" id="WP_011639632.1">
    <property type="nucleotide sequence ID" value="NC_008346.1"/>
</dbReference>
<accession>Q0B0I2</accession>
<dbReference type="EMBL" id="CP000448">
    <property type="protein sequence ID" value="ABI67522.1"/>
    <property type="molecule type" value="Genomic_DNA"/>
</dbReference>
<dbReference type="eggNOG" id="COG3291">
    <property type="taxonomic scope" value="Bacteria"/>
</dbReference>
<protein>
    <recommendedName>
        <fullName evidence="2">SbsA Ig-like domain-containing protein</fullName>
    </recommendedName>
</protein>
<reference evidence="4" key="1">
    <citation type="journal article" date="2010" name="Environ. Microbiol.">
        <title>The genome of Syntrophomonas wolfei: new insights into syntrophic metabolism and biohydrogen production.</title>
        <authorList>
            <person name="Sieber J.R."/>
            <person name="Sims D.R."/>
            <person name="Han C."/>
            <person name="Kim E."/>
            <person name="Lykidis A."/>
            <person name="Lapidus A.L."/>
            <person name="McDonnald E."/>
            <person name="Rohlin L."/>
            <person name="Culley D.E."/>
            <person name="Gunsalus R."/>
            <person name="McInerney M.J."/>
        </authorList>
    </citation>
    <scope>NUCLEOTIDE SEQUENCE [LARGE SCALE GENOMIC DNA]</scope>
    <source>
        <strain evidence="4">DSM 2245B / Goettingen</strain>
    </source>
</reference>
<feature type="domain" description="SbsA Ig-like" evidence="2">
    <location>
        <begin position="146"/>
        <end position="248"/>
    </location>
</feature>
<keyword evidence="1" id="KW-0732">Signal</keyword>
<proteinExistence type="predicted"/>
<dbReference type="KEGG" id="swo:Swol_0170"/>
<dbReference type="InterPro" id="IPR014755">
    <property type="entry name" value="Cu-Rt/internalin_Ig-like"/>
</dbReference>
<evidence type="ECO:0000259" key="2">
    <source>
        <dbReference type="Pfam" id="PF13205"/>
    </source>
</evidence>
<dbReference type="Proteomes" id="UP000001968">
    <property type="component" value="Chromosome"/>
</dbReference>